<dbReference type="AlphaFoldDB" id="A0A6I8MXX6"/>
<evidence type="ECO:0000256" key="11">
    <source>
        <dbReference type="ARBA" id="ARBA00023180"/>
    </source>
</evidence>
<dbReference type="InterPro" id="IPR000986">
    <property type="entry name" value="NeuroY6_rcpt"/>
</dbReference>
<keyword evidence="7 16" id="KW-0472">Membrane</keyword>
<dbReference type="InterPro" id="IPR000611">
    <property type="entry name" value="NPY_rcpt"/>
</dbReference>
<dbReference type="GO" id="GO:0004983">
    <property type="term" value="F:neuropeptide Y receptor activity"/>
    <property type="evidence" value="ECO:0007669"/>
    <property type="project" value="InterPro"/>
</dbReference>
<evidence type="ECO:0000256" key="4">
    <source>
        <dbReference type="ARBA" id="ARBA00022692"/>
    </source>
</evidence>
<evidence type="ECO:0000256" key="3">
    <source>
        <dbReference type="ARBA" id="ARBA00022475"/>
    </source>
</evidence>
<dbReference type="PANTHER" id="PTHR24235">
    <property type="entry name" value="NEUROPEPTIDE Y RECEPTOR"/>
    <property type="match status" value="1"/>
</dbReference>
<dbReference type="PRINTS" id="PR01017">
    <property type="entry name" value="NRPEPTIDEY6R"/>
</dbReference>
<feature type="compositionally biased region" description="Low complexity" evidence="15">
    <location>
        <begin position="308"/>
        <end position="322"/>
    </location>
</feature>
<feature type="domain" description="G-protein coupled receptors family 1 profile" evidence="17">
    <location>
        <begin position="420"/>
        <end position="681"/>
    </location>
</feature>
<evidence type="ECO:0000256" key="10">
    <source>
        <dbReference type="ARBA" id="ARBA00023170"/>
    </source>
</evidence>
<evidence type="ECO:0000256" key="14">
    <source>
        <dbReference type="RuleBase" id="RU000688"/>
    </source>
</evidence>
<dbReference type="Bgee" id="ENSOANG00000015327">
    <property type="expression patterns" value="Expressed in cerebellum and 7 other cell types or tissues"/>
</dbReference>
<evidence type="ECO:0000256" key="1">
    <source>
        <dbReference type="ARBA" id="ARBA00004651"/>
    </source>
</evidence>
<feature type="compositionally biased region" description="Pro residues" evidence="15">
    <location>
        <begin position="53"/>
        <end position="73"/>
    </location>
</feature>
<organism evidence="18 19">
    <name type="scientific">Ornithorhynchus anatinus</name>
    <name type="common">Duckbill platypus</name>
    <dbReference type="NCBI Taxonomy" id="9258"/>
    <lineage>
        <taxon>Eukaryota</taxon>
        <taxon>Metazoa</taxon>
        <taxon>Chordata</taxon>
        <taxon>Craniata</taxon>
        <taxon>Vertebrata</taxon>
        <taxon>Euteleostomi</taxon>
        <taxon>Mammalia</taxon>
        <taxon>Monotremata</taxon>
        <taxon>Ornithorhynchidae</taxon>
        <taxon>Ornithorhynchus</taxon>
    </lineage>
</organism>
<dbReference type="PROSITE" id="PS00237">
    <property type="entry name" value="G_PROTEIN_RECEP_F1_1"/>
    <property type="match status" value="1"/>
</dbReference>
<evidence type="ECO:0000259" key="17">
    <source>
        <dbReference type="PROSITE" id="PS50262"/>
    </source>
</evidence>
<feature type="transmembrane region" description="Helical" evidence="16">
    <location>
        <begin position="479"/>
        <end position="500"/>
    </location>
</feature>
<evidence type="ECO:0000256" key="2">
    <source>
        <dbReference type="ARBA" id="ARBA00010663"/>
    </source>
</evidence>
<comment type="subcellular location">
    <subcellularLocation>
        <location evidence="1">Cell membrane</location>
        <topology evidence="1">Multi-pass membrane protein</topology>
    </subcellularLocation>
</comment>
<dbReference type="SUPFAM" id="SSF81321">
    <property type="entry name" value="Family A G protein-coupled receptor-like"/>
    <property type="match status" value="1"/>
</dbReference>
<accession>A0A6I8MXX6</accession>
<dbReference type="GeneTree" id="ENSGT00940000163511"/>
<dbReference type="PROSITE" id="PS50262">
    <property type="entry name" value="G_PROTEIN_RECEP_F1_2"/>
    <property type="match status" value="1"/>
</dbReference>
<keyword evidence="6 14" id="KW-0297">G-protein coupled receptor</keyword>
<sequence>MAAMGSVFLDLCQRTRVLPLTDSESQPCCSVNGDGKRFSQSSLQPFPSKKQHPLPPSLPPPTLPPPPPSPGPELAPRSLRSRGRAPLTTCAAAAPVGPGAAAAAARVDVLLGHGLLHLHAVAVDGVELDHGRLVRRVVALEIDETEAALLARLLVGDDLGLLHGAELREVLHQVVFGHVALQPADEQLLHLGVGAGPGRVLARHGPLQLHRVAVHGVRRGGHGGVGLLHVGVGHEAEATGALGLGVDHHYAVRQRPEGLEVAAQARLARLHVETADEQFTQLRVLHLCGPGLPHAQQAPQLRRHRSRASCSAAAAAARPPRGTRGGKRVAEPLRRKAPKGSGFWNSAPSLPNSLWLDPTESVTQVAIMGNTGSHQGDLLANQTSTTKSTPLSFESCQLAPLVLFLLVVAYALVVLVGLLGNLSLIIIITRKQKETQNVTNALIANLSLSDILMCVVCIPFTMVYTLMDHWIFGDAMCKVTAYAQSVSVTVSIFSLVLIAIERHQLIVNPRGWKPNMSQACCGLLLAWIFSLLMSVPFFLFSQLTDEPFRNISLPGDPFRHRAACVEEWPSRQGRLVFTTSLLGVQYCVPWGFISVCYLKILLCLRKRHGKVERVREQESRRVNSMLISIVVTFGACWLPLNIFNIIFDWNHEILLHCHHDLVFILCHLAAMTSTCINPLFYGFLNKNFQKDLMDLLHLCRCFAPRDHYDSIAISTLPTEESKVSVKFIPSQESI</sequence>
<dbReference type="Gene3D" id="1.20.1070.10">
    <property type="entry name" value="Rhodopsin 7-helix transmembrane proteins"/>
    <property type="match status" value="1"/>
</dbReference>
<keyword evidence="8" id="KW-0564">Palmitate</keyword>
<feature type="transmembrane region" description="Helical" evidence="16">
    <location>
        <begin position="401"/>
        <end position="429"/>
    </location>
</feature>
<keyword evidence="10 14" id="KW-0675">Receptor</keyword>
<feature type="transmembrane region" description="Helical" evidence="16">
    <location>
        <begin position="625"/>
        <end position="649"/>
    </location>
</feature>
<evidence type="ECO:0000313" key="19">
    <source>
        <dbReference type="Proteomes" id="UP000002279"/>
    </source>
</evidence>
<feature type="transmembrane region" description="Helical" evidence="16">
    <location>
        <begin position="583"/>
        <end position="604"/>
    </location>
</feature>
<dbReference type="Proteomes" id="UP000002279">
    <property type="component" value="Chromosome X1"/>
</dbReference>
<keyword evidence="9" id="KW-1015">Disulfide bond</keyword>
<dbReference type="FunFam" id="1.20.1070.10:FF:000062">
    <property type="entry name" value="Neuropeptide Y receptor type 1"/>
    <property type="match status" value="1"/>
</dbReference>
<feature type="transmembrane region" description="Helical" evidence="16">
    <location>
        <begin position="661"/>
        <end position="684"/>
    </location>
</feature>
<evidence type="ECO:0000313" key="18">
    <source>
        <dbReference type="Ensembl" id="ENSOANP00000033559.1"/>
    </source>
</evidence>
<keyword evidence="11" id="KW-0325">Glycoprotein</keyword>
<proteinExistence type="inferred from homology"/>
<dbReference type="PRINTS" id="PR00237">
    <property type="entry name" value="GPCRRHODOPSN"/>
</dbReference>
<keyword evidence="3" id="KW-1003">Cell membrane</keyword>
<feature type="region of interest" description="Disordered" evidence="15">
    <location>
        <begin position="308"/>
        <end position="342"/>
    </location>
</feature>
<evidence type="ECO:0000256" key="7">
    <source>
        <dbReference type="ARBA" id="ARBA00023136"/>
    </source>
</evidence>
<keyword evidence="13" id="KW-0449">Lipoprotein</keyword>
<evidence type="ECO:0000256" key="9">
    <source>
        <dbReference type="ARBA" id="ARBA00023157"/>
    </source>
</evidence>
<reference evidence="18 19" key="1">
    <citation type="journal article" date="2008" name="Nature">
        <title>Genome analysis of the platypus reveals unique signatures of evolution.</title>
        <authorList>
            <person name="Warren W.C."/>
            <person name="Hillier L.W."/>
            <person name="Marshall Graves J.A."/>
            <person name="Birney E."/>
            <person name="Ponting C.P."/>
            <person name="Grutzner F."/>
            <person name="Belov K."/>
            <person name="Miller W."/>
            <person name="Clarke L."/>
            <person name="Chinwalla A.T."/>
            <person name="Yang S.P."/>
            <person name="Heger A."/>
            <person name="Locke D.P."/>
            <person name="Miethke P."/>
            <person name="Waters P.D."/>
            <person name="Veyrunes F."/>
            <person name="Fulton L."/>
            <person name="Fulton B."/>
            <person name="Graves T."/>
            <person name="Wallis J."/>
            <person name="Puente X.S."/>
            <person name="Lopez-Otin C."/>
            <person name="Ordonez G.R."/>
            <person name="Eichler E.E."/>
            <person name="Chen L."/>
            <person name="Cheng Z."/>
            <person name="Deakin J.E."/>
            <person name="Alsop A."/>
            <person name="Thompson K."/>
            <person name="Kirby P."/>
            <person name="Papenfuss A.T."/>
            <person name="Wakefield M.J."/>
            <person name="Olender T."/>
            <person name="Lancet D."/>
            <person name="Huttley G.A."/>
            <person name="Smit A.F."/>
            <person name="Pask A."/>
            <person name="Temple-Smith P."/>
            <person name="Batzer M.A."/>
            <person name="Walker J.A."/>
            <person name="Konkel M.K."/>
            <person name="Harris R.S."/>
            <person name="Whittington C.M."/>
            <person name="Wong E.S."/>
            <person name="Gemmell N.J."/>
            <person name="Buschiazzo E."/>
            <person name="Vargas Jentzsch I.M."/>
            <person name="Merkel A."/>
            <person name="Schmitz J."/>
            <person name="Zemann A."/>
            <person name="Churakov G."/>
            <person name="Kriegs J.O."/>
            <person name="Brosius J."/>
            <person name="Murchison E.P."/>
            <person name="Sachidanandam R."/>
            <person name="Smith C."/>
            <person name="Hannon G.J."/>
            <person name="Tsend-Ayush E."/>
            <person name="McMillan D."/>
            <person name="Attenborough R."/>
            <person name="Rens W."/>
            <person name="Ferguson-Smith M."/>
            <person name="Lefevre C.M."/>
            <person name="Sharp J.A."/>
            <person name="Nicholas K.R."/>
            <person name="Ray D.A."/>
            <person name="Kube M."/>
            <person name="Reinhardt R."/>
            <person name="Pringle T.H."/>
            <person name="Taylor J."/>
            <person name="Jones R.C."/>
            <person name="Nixon B."/>
            <person name="Dacheux J.L."/>
            <person name="Niwa H."/>
            <person name="Sekita Y."/>
            <person name="Huang X."/>
            <person name="Stark A."/>
            <person name="Kheradpour P."/>
            <person name="Kellis M."/>
            <person name="Flicek P."/>
            <person name="Chen Y."/>
            <person name="Webber C."/>
            <person name="Hardison R."/>
            <person name="Nelson J."/>
            <person name="Hallsworth-Pepin K."/>
            <person name="Delehaunty K."/>
            <person name="Markovic C."/>
            <person name="Minx P."/>
            <person name="Feng Y."/>
            <person name="Kremitzki C."/>
            <person name="Mitreva M."/>
            <person name="Glasscock J."/>
            <person name="Wylie T."/>
            <person name="Wohldmann P."/>
            <person name="Thiru P."/>
            <person name="Nhan M.N."/>
            <person name="Pohl C.S."/>
            <person name="Smith S.M."/>
            <person name="Hou S."/>
            <person name="Nefedov M."/>
            <person name="de Jong P.J."/>
            <person name="Renfree M.B."/>
            <person name="Mardis E.R."/>
            <person name="Wilson R.K."/>
        </authorList>
    </citation>
    <scope>NUCLEOTIDE SEQUENCE [LARGE SCALE GENOMIC DNA]</scope>
    <source>
        <strain evidence="18 19">Glennie</strain>
    </source>
</reference>
<evidence type="ECO:0000256" key="15">
    <source>
        <dbReference type="SAM" id="MobiDB-lite"/>
    </source>
</evidence>
<evidence type="ECO:0000256" key="16">
    <source>
        <dbReference type="SAM" id="Phobius"/>
    </source>
</evidence>
<protein>
    <recommendedName>
        <fullName evidence="17">G-protein coupled receptors family 1 profile domain-containing protein</fullName>
    </recommendedName>
</protein>
<keyword evidence="12 14" id="KW-0807">Transducer</keyword>
<evidence type="ECO:0000256" key="5">
    <source>
        <dbReference type="ARBA" id="ARBA00022989"/>
    </source>
</evidence>
<evidence type="ECO:0000256" key="13">
    <source>
        <dbReference type="ARBA" id="ARBA00023288"/>
    </source>
</evidence>
<reference evidence="18" key="3">
    <citation type="submission" date="2025-09" db="UniProtKB">
        <authorList>
            <consortium name="Ensembl"/>
        </authorList>
    </citation>
    <scope>IDENTIFICATION</scope>
    <source>
        <strain evidence="18">Glennie</strain>
    </source>
</reference>
<keyword evidence="4 14" id="KW-0812">Transmembrane</keyword>
<keyword evidence="5 16" id="KW-1133">Transmembrane helix</keyword>
<reference evidence="18" key="2">
    <citation type="submission" date="2025-08" db="UniProtKB">
        <authorList>
            <consortium name="Ensembl"/>
        </authorList>
    </citation>
    <scope>IDENTIFICATION</scope>
    <source>
        <strain evidence="18">Glennie</strain>
    </source>
</reference>
<dbReference type="Ensembl" id="ENSOANT00000053277.1">
    <property type="protein sequence ID" value="ENSOANP00000033559.1"/>
    <property type="gene ID" value="ENSOANG00000015327.2"/>
</dbReference>
<dbReference type="PRINTS" id="PR01012">
    <property type="entry name" value="NRPEPTIDEYR"/>
</dbReference>
<dbReference type="GO" id="GO:0005886">
    <property type="term" value="C:plasma membrane"/>
    <property type="evidence" value="ECO:0007669"/>
    <property type="project" value="UniProtKB-SubCell"/>
</dbReference>
<comment type="similarity">
    <text evidence="2 14">Belongs to the G-protein coupled receptor 1 family.</text>
</comment>
<dbReference type="InterPro" id="IPR000276">
    <property type="entry name" value="GPCR_Rhodpsn"/>
</dbReference>
<keyword evidence="19" id="KW-1185">Reference proteome</keyword>
<dbReference type="Pfam" id="PF00001">
    <property type="entry name" value="7tm_1"/>
    <property type="match status" value="1"/>
</dbReference>
<feature type="transmembrane region" description="Helical" evidence="16">
    <location>
        <begin position="521"/>
        <end position="540"/>
    </location>
</feature>
<evidence type="ECO:0000256" key="12">
    <source>
        <dbReference type="ARBA" id="ARBA00023224"/>
    </source>
</evidence>
<dbReference type="PANTHER" id="PTHR24235:SF16">
    <property type="entry name" value="NEUROPEPTIDE Y RECEPTOR TYPE 6-RELATED"/>
    <property type="match status" value="1"/>
</dbReference>
<feature type="transmembrane region" description="Helical" evidence="16">
    <location>
        <begin position="441"/>
        <end position="467"/>
    </location>
</feature>
<feature type="region of interest" description="Disordered" evidence="15">
    <location>
        <begin position="23"/>
        <end position="82"/>
    </location>
</feature>
<dbReference type="InterPro" id="IPR017452">
    <property type="entry name" value="GPCR_Rhodpsn_7TM"/>
</dbReference>
<name>A0A6I8MXX6_ORNAN</name>
<evidence type="ECO:0000256" key="8">
    <source>
        <dbReference type="ARBA" id="ARBA00023139"/>
    </source>
</evidence>
<evidence type="ECO:0000256" key="6">
    <source>
        <dbReference type="ARBA" id="ARBA00023040"/>
    </source>
</evidence>